<feature type="compositionally biased region" description="Polar residues" evidence="2">
    <location>
        <begin position="9"/>
        <end position="21"/>
    </location>
</feature>
<dbReference type="AlphaFoldDB" id="A0A167TC52"/>
<dbReference type="EMBL" id="KV418312">
    <property type="protein sequence ID" value="KZP02782.1"/>
    <property type="molecule type" value="Genomic_DNA"/>
</dbReference>
<feature type="region of interest" description="Disordered" evidence="2">
    <location>
        <begin position="1"/>
        <end position="21"/>
    </location>
</feature>
<dbReference type="InterPro" id="IPR027417">
    <property type="entry name" value="P-loop_NTPase"/>
</dbReference>
<organism evidence="4 5">
    <name type="scientific">Athelia psychrophila</name>
    <dbReference type="NCBI Taxonomy" id="1759441"/>
    <lineage>
        <taxon>Eukaryota</taxon>
        <taxon>Fungi</taxon>
        <taxon>Dikarya</taxon>
        <taxon>Basidiomycota</taxon>
        <taxon>Agaricomycotina</taxon>
        <taxon>Agaricomycetes</taxon>
        <taxon>Agaricomycetidae</taxon>
        <taxon>Atheliales</taxon>
        <taxon>Atheliaceae</taxon>
        <taxon>Athelia</taxon>
    </lineage>
</organism>
<evidence type="ECO:0000259" key="3">
    <source>
        <dbReference type="Pfam" id="PF24883"/>
    </source>
</evidence>
<dbReference type="Pfam" id="PF24883">
    <property type="entry name" value="NPHP3_N"/>
    <property type="match status" value="1"/>
</dbReference>
<feature type="domain" description="Nephrocystin 3-like N-terminal" evidence="3">
    <location>
        <begin position="64"/>
        <end position="152"/>
    </location>
</feature>
<evidence type="ECO:0000256" key="1">
    <source>
        <dbReference type="ARBA" id="ARBA00022737"/>
    </source>
</evidence>
<dbReference type="OrthoDB" id="5106486at2759"/>
<evidence type="ECO:0000313" key="4">
    <source>
        <dbReference type="EMBL" id="KZP02782.1"/>
    </source>
</evidence>
<protein>
    <recommendedName>
        <fullName evidence="3">Nephrocystin 3-like N-terminal domain-containing protein</fullName>
    </recommendedName>
</protein>
<accession>A0A167TC52</accession>
<dbReference type="STRING" id="436010.A0A167TC52"/>
<dbReference type="Gene3D" id="3.40.50.300">
    <property type="entry name" value="P-loop containing nucleotide triphosphate hydrolases"/>
    <property type="match status" value="1"/>
</dbReference>
<evidence type="ECO:0000256" key="2">
    <source>
        <dbReference type="SAM" id="MobiDB-lite"/>
    </source>
</evidence>
<dbReference type="SUPFAM" id="SSF52540">
    <property type="entry name" value="P-loop containing nucleoside triphosphate hydrolases"/>
    <property type="match status" value="1"/>
</dbReference>
<keyword evidence="1" id="KW-0677">Repeat</keyword>
<evidence type="ECO:0000313" key="5">
    <source>
        <dbReference type="Proteomes" id="UP000076532"/>
    </source>
</evidence>
<name>A0A167TC52_9AGAM</name>
<gene>
    <name evidence="4" type="ORF">FIBSPDRAFT_969622</name>
</gene>
<keyword evidence="5" id="KW-1185">Reference proteome</keyword>
<dbReference type="Proteomes" id="UP000076532">
    <property type="component" value="Unassembled WGS sequence"/>
</dbReference>
<sequence length="251" mass="27884">MTTNDSDEPSTSNDMAFTTSCDELKPCPATKNEVDSKSDKLPYARGASWDPNLVCLSGTRTTMLETADLWAREADSAIFWLSGVAGSGKTAIAHTIVQRLQKNGLLGSSFFFARDIPSRDSAQMLCSTIARDLGNAFPAIADYIAAALEEGRRSIIDVQFRDGTIHSKIGPDWPDETLIVQLKDLAEGLFIWIVTIFNYLRTAYNSQQKLRALWSKSKPRGYSVDTKMDNLYTSILEVSGDWDDPNFLQDY</sequence>
<proteinExistence type="predicted"/>
<reference evidence="4 5" key="1">
    <citation type="journal article" date="2016" name="Mol. Biol. Evol.">
        <title>Comparative Genomics of Early-Diverging Mushroom-Forming Fungi Provides Insights into the Origins of Lignocellulose Decay Capabilities.</title>
        <authorList>
            <person name="Nagy L.G."/>
            <person name="Riley R."/>
            <person name="Tritt A."/>
            <person name="Adam C."/>
            <person name="Daum C."/>
            <person name="Floudas D."/>
            <person name="Sun H."/>
            <person name="Yadav J.S."/>
            <person name="Pangilinan J."/>
            <person name="Larsson K.H."/>
            <person name="Matsuura K."/>
            <person name="Barry K."/>
            <person name="Labutti K."/>
            <person name="Kuo R."/>
            <person name="Ohm R.A."/>
            <person name="Bhattacharya S.S."/>
            <person name="Shirouzu T."/>
            <person name="Yoshinaga Y."/>
            <person name="Martin F.M."/>
            <person name="Grigoriev I.V."/>
            <person name="Hibbett D.S."/>
        </authorList>
    </citation>
    <scope>NUCLEOTIDE SEQUENCE [LARGE SCALE GENOMIC DNA]</scope>
    <source>
        <strain evidence="4 5">CBS 109695</strain>
    </source>
</reference>
<dbReference type="InterPro" id="IPR056884">
    <property type="entry name" value="NPHP3-like_N"/>
</dbReference>